<evidence type="ECO:0000313" key="6">
    <source>
        <dbReference type="Proteomes" id="UP001596042"/>
    </source>
</evidence>
<organism evidence="5 6">
    <name type="scientific">Daeguia caeni</name>
    <dbReference type="NCBI Taxonomy" id="439612"/>
    <lineage>
        <taxon>Bacteria</taxon>
        <taxon>Pseudomonadati</taxon>
        <taxon>Pseudomonadota</taxon>
        <taxon>Alphaproteobacteria</taxon>
        <taxon>Hyphomicrobiales</taxon>
        <taxon>Brucellaceae</taxon>
        <taxon>Daeguia</taxon>
    </lineage>
</organism>
<dbReference type="InterPro" id="IPR050770">
    <property type="entry name" value="Intradiol_RC_Dioxygenase"/>
</dbReference>
<protein>
    <submittedName>
        <fullName evidence="5">Protocatechuate 3,4-dioxygenase subunit beta</fullName>
    </submittedName>
</protein>
<name>A0ABV9H852_9HYPH</name>
<accession>A0ABV9H852</accession>
<feature type="domain" description="Intradiol ring-cleavage dioxygenases" evidence="4">
    <location>
        <begin position="69"/>
        <end position="97"/>
    </location>
</feature>
<dbReference type="Gene3D" id="2.60.130.10">
    <property type="entry name" value="Aromatic compound dioxygenase"/>
    <property type="match status" value="1"/>
</dbReference>
<comment type="similarity">
    <text evidence="1">Belongs to the intradiol ring-cleavage dioxygenase family.</text>
</comment>
<dbReference type="EMBL" id="JBHSEL010000122">
    <property type="protein sequence ID" value="MFC4626143.1"/>
    <property type="molecule type" value="Genomic_DNA"/>
</dbReference>
<keyword evidence="6" id="KW-1185">Reference proteome</keyword>
<dbReference type="Proteomes" id="UP001596042">
    <property type="component" value="Unassembled WGS sequence"/>
</dbReference>
<dbReference type="InterPro" id="IPR015889">
    <property type="entry name" value="Intradiol_dOase_core"/>
</dbReference>
<reference evidence="6" key="1">
    <citation type="journal article" date="2019" name="Int. J. Syst. Evol. Microbiol.">
        <title>The Global Catalogue of Microorganisms (GCM) 10K type strain sequencing project: providing services to taxonomists for standard genome sequencing and annotation.</title>
        <authorList>
            <consortium name="The Broad Institute Genomics Platform"/>
            <consortium name="The Broad Institute Genome Sequencing Center for Infectious Disease"/>
            <person name="Wu L."/>
            <person name="Ma J."/>
        </authorList>
    </citation>
    <scope>NUCLEOTIDE SEQUENCE [LARGE SCALE GENOMIC DNA]</scope>
    <source>
        <strain evidence="6">CGMCC 1.15731</strain>
    </source>
</reference>
<proteinExistence type="inferred from homology"/>
<dbReference type="PANTHER" id="PTHR33711:SF10">
    <property type="entry name" value="INTRADIOL RING-CLEAVAGE DIOXYGENASES DOMAIN-CONTAINING PROTEIN"/>
    <property type="match status" value="1"/>
</dbReference>
<evidence type="ECO:0000313" key="5">
    <source>
        <dbReference type="EMBL" id="MFC4626143.1"/>
    </source>
</evidence>
<dbReference type="Pfam" id="PF00775">
    <property type="entry name" value="Dioxygenase_C"/>
    <property type="match status" value="1"/>
</dbReference>
<gene>
    <name evidence="5" type="ORF">ACFO1V_13170</name>
</gene>
<dbReference type="PANTHER" id="PTHR33711">
    <property type="entry name" value="DIOXYGENASE, PUTATIVE (AFU_ORTHOLOGUE AFUA_2G02910)-RELATED"/>
    <property type="match status" value="1"/>
</dbReference>
<evidence type="ECO:0000259" key="4">
    <source>
        <dbReference type="PROSITE" id="PS00083"/>
    </source>
</evidence>
<evidence type="ECO:0000256" key="1">
    <source>
        <dbReference type="ARBA" id="ARBA00007825"/>
    </source>
</evidence>
<dbReference type="PROSITE" id="PS00083">
    <property type="entry name" value="INTRADIOL_DIOXYGENAS"/>
    <property type="match status" value="1"/>
</dbReference>
<evidence type="ECO:0000256" key="3">
    <source>
        <dbReference type="ARBA" id="ARBA00023002"/>
    </source>
</evidence>
<dbReference type="RefSeq" id="WP_374832676.1">
    <property type="nucleotide sequence ID" value="NZ_JBHEEZ010000017.1"/>
</dbReference>
<dbReference type="InterPro" id="IPR000627">
    <property type="entry name" value="Intradiol_dOase_C"/>
</dbReference>
<keyword evidence="3" id="KW-0560">Oxidoreductase</keyword>
<sequence length="261" mass="28703">MIRNVNPPLADSSSAVSLLRVPVKPPVHLDRGWFHWLEGPVFDQIRPGPLDADLTAHGNGEPIGTKIIVHGRITDSDGNPVRHTLVEIWQANAAGGYIDSLDQSGFPLDPNFFGAGRCLTDHNGYYRFITIRPGPYPAMFRDGGRAWRASHIHFSIFGSSASSRLITQMFFEGDALIKHDRLINSITCPLGRDALIAKLDIDNTISESFGPPRTRPTLDGSGVLVDPPARSDANALLPRNPSALAYRFDIRLRGPRGTYFE</sequence>
<keyword evidence="2" id="KW-0223">Dioxygenase</keyword>
<dbReference type="SUPFAM" id="SSF49482">
    <property type="entry name" value="Aromatic compound dioxygenase"/>
    <property type="match status" value="1"/>
</dbReference>
<evidence type="ECO:0000256" key="2">
    <source>
        <dbReference type="ARBA" id="ARBA00022964"/>
    </source>
</evidence>
<comment type="caution">
    <text evidence="5">The sequence shown here is derived from an EMBL/GenBank/DDBJ whole genome shotgun (WGS) entry which is preliminary data.</text>
</comment>